<dbReference type="AlphaFoldDB" id="A0A5Q6RZ60"/>
<evidence type="ECO:0000313" key="1">
    <source>
        <dbReference type="EMBL" id="KAA1423304.1"/>
    </source>
</evidence>
<protein>
    <recommendedName>
        <fullName evidence="3">Phage major capsid protein</fullName>
    </recommendedName>
</protein>
<dbReference type="RefSeq" id="WP_149768823.1">
    <property type="nucleotide sequence ID" value="NZ_VDFQ02000002.1"/>
</dbReference>
<dbReference type="Proteomes" id="UP000307768">
    <property type="component" value="Unassembled WGS sequence"/>
</dbReference>
<comment type="caution">
    <text evidence="1">The sequence shown here is derived from an EMBL/GenBank/DDBJ whole genome shotgun (WGS) entry which is preliminary data.</text>
</comment>
<organism evidence="1 2">
    <name type="scientific">Mumia zhuanghuii</name>
    <dbReference type="NCBI Taxonomy" id="2585211"/>
    <lineage>
        <taxon>Bacteria</taxon>
        <taxon>Bacillati</taxon>
        <taxon>Actinomycetota</taxon>
        <taxon>Actinomycetes</taxon>
        <taxon>Propionibacteriales</taxon>
        <taxon>Nocardioidaceae</taxon>
        <taxon>Mumia</taxon>
    </lineage>
</organism>
<evidence type="ECO:0000313" key="2">
    <source>
        <dbReference type="Proteomes" id="UP000307768"/>
    </source>
</evidence>
<dbReference type="EMBL" id="VDFQ02000002">
    <property type="protein sequence ID" value="KAA1423304.1"/>
    <property type="molecule type" value="Genomic_DNA"/>
</dbReference>
<sequence length="355" mass="37721">MIEPRRTRHLPPATAERVDPSAIDGLLTEVRNLGRSVTLPGIVGRERLARAGAVSDAAADVRTAVAWSEPYGPGSHQSRVGDLIRDASKRTTNDDREAARERLALDRQLTVLRRDVAWVDATGVMPYRQHAPAVASTTSPLLDRLATPVPAPMGTRGEHMPRGWDNIPDAIIDPPPGELDENGRARIDGRDVGWVPVLYGLDVSLMVDDFTEPGARIMEILLTTIVNTGLERELLRRLTTGLTPGTADEAEASIGTAWPTGADVLVVNPADMPKLRAAYSPLAVPFEVIRTAGAPAGTGVLLASTAVTVLASDMEWMTAVRPAEFGTDIAALRYGLSASLVTGAVSTIDLTGGTP</sequence>
<proteinExistence type="predicted"/>
<gene>
    <name evidence="1" type="ORF">FE697_006695</name>
</gene>
<accession>A0A5Q6RZ60</accession>
<name>A0A5Q6RZ60_9ACTN</name>
<reference evidence="1 2" key="1">
    <citation type="submission" date="2019-09" db="EMBL/GenBank/DDBJ databases">
        <title>Mumia zhuanghuii sp. nov. isolated from the intestinal contents of plateau pika (Ochotona curzoniae) in the Qinghai-Tibet plateau of China.</title>
        <authorList>
            <person name="Tian Z."/>
        </authorList>
    </citation>
    <scope>NUCLEOTIDE SEQUENCE [LARGE SCALE GENOMIC DNA]</scope>
    <source>
        <strain evidence="2">350</strain>
    </source>
</reference>
<evidence type="ECO:0008006" key="3">
    <source>
        <dbReference type="Google" id="ProtNLM"/>
    </source>
</evidence>